<dbReference type="Pfam" id="PF00581">
    <property type="entry name" value="Rhodanese"/>
    <property type="match status" value="1"/>
</dbReference>
<dbReference type="AlphaFoldDB" id="A0A4R4VRJ2"/>
<dbReference type="PANTHER" id="PTHR10953:SF102">
    <property type="entry name" value="ADENYLYLTRANSFERASE AND SULFURTRANSFERASE MOCS3"/>
    <property type="match status" value="1"/>
</dbReference>
<dbReference type="SMART" id="SM00450">
    <property type="entry name" value="RHOD"/>
    <property type="match status" value="1"/>
</dbReference>
<dbReference type="EMBL" id="SMKS01000006">
    <property type="protein sequence ID" value="TDD08529.1"/>
    <property type="molecule type" value="Genomic_DNA"/>
</dbReference>
<dbReference type="InterPro" id="IPR000594">
    <property type="entry name" value="ThiF_NAD_FAD-bd"/>
</dbReference>
<dbReference type="GO" id="GO:0005829">
    <property type="term" value="C:cytosol"/>
    <property type="evidence" value="ECO:0007669"/>
    <property type="project" value="TreeGrafter"/>
</dbReference>
<keyword evidence="4 13" id="KW-0548">Nucleotidyltransferase</keyword>
<dbReference type="PANTHER" id="PTHR10953">
    <property type="entry name" value="UBIQUITIN-ACTIVATING ENZYME E1"/>
    <property type="match status" value="1"/>
</dbReference>
<keyword evidence="2 13" id="KW-0808">Transferase</keyword>
<dbReference type="InterPro" id="IPR045886">
    <property type="entry name" value="ThiF/MoeB/HesA"/>
</dbReference>
<name>A0A4R4VRJ2_9PSEU</name>
<reference evidence="13 14" key="1">
    <citation type="submission" date="2019-03" db="EMBL/GenBank/DDBJ databases">
        <title>Draft genome sequences of novel Actinobacteria.</title>
        <authorList>
            <person name="Sahin N."/>
            <person name="Ay H."/>
            <person name="Saygin H."/>
        </authorList>
    </citation>
    <scope>NUCLEOTIDE SEQUENCE [LARGE SCALE GENOMIC DNA]</scope>
    <source>
        <strain evidence="13 14">16K309</strain>
    </source>
</reference>
<dbReference type="SUPFAM" id="SSF69572">
    <property type="entry name" value="Activating enzymes of the ubiquitin-like proteins"/>
    <property type="match status" value="1"/>
</dbReference>
<dbReference type="InterPro" id="IPR001763">
    <property type="entry name" value="Rhodanese-like_dom"/>
</dbReference>
<dbReference type="InterPro" id="IPR036873">
    <property type="entry name" value="Rhodanese-like_dom_sf"/>
</dbReference>
<evidence type="ECO:0000256" key="9">
    <source>
        <dbReference type="ARBA" id="ARBA00023268"/>
    </source>
</evidence>
<keyword evidence="14" id="KW-1185">Reference proteome</keyword>
<evidence type="ECO:0000256" key="7">
    <source>
        <dbReference type="ARBA" id="ARBA00022989"/>
    </source>
</evidence>
<gene>
    <name evidence="13" type="primary">moeZ</name>
    <name evidence="13" type="ORF">E1181_06110</name>
</gene>
<keyword evidence="3" id="KW-0812">Transmembrane</keyword>
<dbReference type="OrthoDB" id="9804286at2"/>
<evidence type="ECO:0000256" key="4">
    <source>
        <dbReference type="ARBA" id="ARBA00022695"/>
    </source>
</evidence>
<evidence type="ECO:0000256" key="11">
    <source>
        <dbReference type="ARBA" id="ARBA00067503"/>
    </source>
</evidence>
<dbReference type="Gene3D" id="3.40.250.10">
    <property type="entry name" value="Rhodanese-like domain"/>
    <property type="match status" value="1"/>
</dbReference>
<protein>
    <recommendedName>
        <fullName evidence="11">Probable adenylyltransferase/sulfurtransferase MoeZ</fullName>
    </recommendedName>
</protein>
<dbReference type="GO" id="GO:0016020">
    <property type="term" value="C:membrane"/>
    <property type="evidence" value="ECO:0007669"/>
    <property type="project" value="UniProtKB-SubCell"/>
</dbReference>
<dbReference type="FunFam" id="3.40.250.10:FF:000025">
    <property type="entry name" value="Molybdopterin biosynthesis MoeZ"/>
    <property type="match status" value="1"/>
</dbReference>
<evidence type="ECO:0000256" key="3">
    <source>
        <dbReference type="ARBA" id="ARBA00022692"/>
    </source>
</evidence>
<sequence length="390" mass="42245">MSGATSLPPLVEPASELTKEEVARYSRHLIIPDVGMDGQKRLKNAKVLVVGAGGLGSPALLYLAAAGVGTLGIVEFDEVDESNLHRQVIHGQSDLGRPKAESAKDSIAEVNPYVQVNLHQTHLTSDNALDIFRDYDLILDGTDNFATRYLVNDAAVLLGKPYVWGSIFRFEGQASVFWAEHGPQYRDLYPEPPPPGMVPSCAEGGVLGVLCASIGSIMVNEAIKLITGIGETLLGRLMIYDALEMSYRTVKIRKDPNADPINELIDYEAFCGVVSDDAQQAAANSTITPQELKEMFDRGEKFELIDVREPHEYEIVKIDGSKLIPKDRILSGEALSELPQDRKIVLHCKSGGRSAEALAALHKAGFADAVHVGGGVLGWANQVDKSLPTY</sequence>
<evidence type="ECO:0000256" key="10">
    <source>
        <dbReference type="ARBA" id="ARBA00060757"/>
    </source>
</evidence>
<organism evidence="13 14">
    <name type="scientific">Saccharopolyspora terrae</name>
    <dbReference type="NCBI Taxonomy" id="2530384"/>
    <lineage>
        <taxon>Bacteria</taxon>
        <taxon>Bacillati</taxon>
        <taxon>Actinomycetota</taxon>
        <taxon>Actinomycetes</taxon>
        <taxon>Pseudonocardiales</taxon>
        <taxon>Pseudonocardiaceae</taxon>
        <taxon>Saccharopolyspora</taxon>
    </lineage>
</organism>
<dbReference type="InterPro" id="IPR035985">
    <property type="entry name" value="Ubiquitin-activating_enz"/>
</dbReference>
<evidence type="ECO:0000313" key="14">
    <source>
        <dbReference type="Proteomes" id="UP000295674"/>
    </source>
</evidence>
<comment type="caution">
    <text evidence="13">The sequence shown here is derived from an EMBL/GenBank/DDBJ whole genome shotgun (WGS) entry which is preliminary data.</text>
</comment>
<evidence type="ECO:0000256" key="5">
    <source>
        <dbReference type="ARBA" id="ARBA00022741"/>
    </source>
</evidence>
<comment type="subcellular location">
    <subcellularLocation>
        <location evidence="1">Membrane</location>
        <topology evidence="1">Single-pass membrane protein</topology>
    </subcellularLocation>
</comment>
<dbReference type="PROSITE" id="PS50206">
    <property type="entry name" value="RHODANESE_3"/>
    <property type="match status" value="1"/>
</dbReference>
<accession>A0A4R4VRJ2</accession>
<dbReference type="GO" id="GO:0016779">
    <property type="term" value="F:nucleotidyltransferase activity"/>
    <property type="evidence" value="ECO:0007669"/>
    <property type="project" value="UniProtKB-KW"/>
</dbReference>
<evidence type="ECO:0000256" key="8">
    <source>
        <dbReference type="ARBA" id="ARBA00023136"/>
    </source>
</evidence>
<dbReference type="RefSeq" id="WP_132672920.1">
    <property type="nucleotide sequence ID" value="NZ_SMKS01000006.1"/>
</dbReference>
<keyword evidence="7" id="KW-1133">Transmembrane helix</keyword>
<dbReference type="GO" id="GO:0008146">
    <property type="term" value="F:sulfotransferase activity"/>
    <property type="evidence" value="ECO:0007669"/>
    <property type="project" value="TreeGrafter"/>
</dbReference>
<keyword evidence="8" id="KW-0472">Membrane</keyword>
<dbReference type="Pfam" id="PF00899">
    <property type="entry name" value="ThiF"/>
    <property type="match status" value="1"/>
</dbReference>
<evidence type="ECO:0000259" key="12">
    <source>
        <dbReference type="PROSITE" id="PS50206"/>
    </source>
</evidence>
<proteinExistence type="inferred from homology"/>
<evidence type="ECO:0000313" key="13">
    <source>
        <dbReference type="EMBL" id="TDD08529.1"/>
    </source>
</evidence>
<dbReference type="Proteomes" id="UP000295674">
    <property type="component" value="Unassembled WGS sequence"/>
</dbReference>
<feature type="domain" description="Rhodanese" evidence="12">
    <location>
        <begin position="298"/>
        <end position="388"/>
    </location>
</feature>
<dbReference type="CDD" id="cd00158">
    <property type="entry name" value="RHOD"/>
    <property type="match status" value="1"/>
</dbReference>
<comment type="similarity">
    <text evidence="10">In the N-terminal section; belongs to the HesA/MoeB/ThiF family.</text>
</comment>
<evidence type="ECO:0000256" key="1">
    <source>
        <dbReference type="ARBA" id="ARBA00004167"/>
    </source>
</evidence>
<dbReference type="GO" id="GO:0008641">
    <property type="term" value="F:ubiquitin-like modifier activating enzyme activity"/>
    <property type="evidence" value="ECO:0007669"/>
    <property type="project" value="InterPro"/>
</dbReference>
<evidence type="ECO:0000256" key="6">
    <source>
        <dbReference type="ARBA" id="ARBA00022840"/>
    </source>
</evidence>
<dbReference type="NCBIfam" id="NF005902">
    <property type="entry name" value="PRK07878.1"/>
    <property type="match status" value="1"/>
</dbReference>
<keyword evidence="5" id="KW-0547">Nucleotide-binding</keyword>
<dbReference type="GO" id="GO:0004792">
    <property type="term" value="F:thiosulfate-cyanide sulfurtransferase activity"/>
    <property type="evidence" value="ECO:0007669"/>
    <property type="project" value="TreeGrafter"/>
</dbReference>
<dbReference type="Gene3D" id="3.40.50.720">
    <property type="entry name" value="NAD(P)-binding Rossmann-like Domain"/>
    <property type="match status" value="1"/>
</dbReference>
<keyword evidence="6" id="KW-0067">ATP-binding</keyword>
<dbReference type="NCBIfam" id="NF004281">
    <property type="entry name" value="PRK05690.1"/>
    <property type="match status" value="1"/>
</dbReference>
<evidence type="ECO:0000256" key="2">
    <source>
        <dbReference type="ARBA" id="ARBA00022679"/>
    </source>
</evidence>
<dbReference type="GO" id="GO:0005524">
    <property type="term" value="F:ATP binding"/>
    <property type="evidence" value="ECO:0007669"/>
    <property type="project" value="UniProtKB-KW"/>
</dbReference>
<keyword evidence="9" id="KW-0511">Multifunctional enzyme</keyword>
<dbReference type="CDD" id="cd00757">
    <property type="entry name" value="ThiF_MoeB_HesA_family"/>
    <property type="match status" value="1"/>
</dbReference>
<dbReference type="FunFam" id="3.40.50.720:FF:000033">
    <property type="entry name" value="Adenylyltransferase and sulfurtransferase MOCS3"/>
    <property type="match status" value="1"/>
</dbReference>